<feature type="signal peptide" evidence="1">
    <location>
        <begin position="1"/>
        <end position="28"/>
    </location>
</feature>
<dbReference type="EMBL" id="BSEN01000001">
    <property type="protein sequence ID" value="GLJ74465.1"/>
    <property type="molecule type" value="Genomic_DNA"/>
</dbReference>
<dbReference type="InterPro" id="IPR017853">
    <property type="entry name" value="GH"/>
</dbReference>
<sequence length="384" mass="39709">MKRAAYTLAAGMLGAALYVAAAVAPASAATTGPAAAGSAAASAGSVAVGSAPAATAASAGSHAPFILPALPLPPHFSAPYVDVTSVSDLADISAQSGSKVLSLAFLQTEAPGSCTVYWAGNTATPVAASTFGAAIDRIRLRGGDVIPSFGGYSADTTNTEIADSCTDVHKIALAYEKVITTYKAQRLDFDIEVDSLSNLAGIDRRNQAIVEVKAWAAKQHRPLSIAYTLPSTPQGLGATGVALLQSAAKYRAPIDAVNIMTFDYWDGLTHDMLADAKSAAAGLVTQLRATIAPHASDAALWHTVGIIQMNGIDDFGPEETFTVAQASPLVTWAASKHLNMLSFWALQRDNGSCPGVKGSNDCSGVVQAPWAFSKAFARFASWWY</sequence>
<reference evidence="2" key="1">
    <citation type="journal article" date="2014" name="Int. J. Syst. Evol. Microbiol.">
        <title>Complete genome sequence of Corynebacterium casei LMG S-19264T (=DSM 44701T), isolated from a smear-ripened cheese.</title>
        <authorList>
            <consortium name="US DOE Joint Genome Institute (JGI-PGF)"/>
            <person name="Walter F."/>
            <person name="Albersmeier A."/>
            <person name="Kalinowski J."/>
            <person name="Ruckert C."/>
        </authorList>
    </citation>
    <scope>NUCLEOTIDE SEQUENCE</scope>
    <source>
        <strain evidence="2">VKM Ac-1401</strain>
    </source>
</reference>
<comment type="caution">
    <text evidence="2">The sequence shown here is derived from an EMBL/GenBank/DDBJ whole genome shotgun (WGS) entry which is preliminary data.</text>
</comment>
<dbReference type="PANTHER" id="PTHR42976">
    <property type="entry name" value="BIFUNCTIONAL CHITINASE/LYSOZYME-RELATED"/>
    <property type="match status" value="1"/>
</dbReference>
<gene>
    <name evidence="2" type="ORF">GCM10017584_00380</name>
</gene>
<dbReference type="Gene3D" id="3.20.20.80">
    <property type="entry name" value="Glycosidases"/>
    <property type="match status" value="1"/>
</dbReference>
<dbReference type="AlphaFoldDB" id="A0A9W6H5T5"/>
<organism evidence="2 3">
    <name type="scientific">Leifsonia poae</name>
    <dbReference type="NCBI Taxonomy" id="110933"/>
    <lineage>
        <taxon>Bacteria</taxon>
        <taxon>Bacillati</taxon>
        <taxon>Actinomycetota</taxon>
        <taxon>Actinomycetes</taxon>
        <taxon>Micrococcales</taxon>
        <taxon>Microbacteriaceae</taxon>
        <taxon>Leifsonia</taxon>
    </lineage>
</organism>
<evidence type="ECO:0008006" key="4">
    <source>
        <dbReference type="Google" id="ProtNLM"/>
    </source>
</evidence>
<name>A0A9W6H5T5_9MICO</name>
<dbReference type="SUPFAM" id="SSF51445">
    <property type="entry name" value="(Trans)glycosidases"/>
    <property type="match status" value="1"/>
</dbReference>
<dbReference type="PANTHER" id="PTHR42976:SF1">
    <property type="entry name" value="GH18 DOMAIN-CONTAINING PROTEIN-RELATED"/>
    <property type="match status" value="1"/>
</dbReference>
<accession>A0A9W6H5T5</accession>
<evidence type="ECO:0000313" key="3">
    <source>
        <dbReference type="Proteomes" id="UP001142372"/>
    </source>
</evidence>
<reference evidence="2" key="2">
    <citation type="submission" date="2023-01" db="EMBL/GenBank/DDBJ databases">
        <authorList>
            <person name="Sun Q."/>
            <person name="Evtushenko L."/>
        </authorList>
    </citation>
    <scope>NUCLEOTIDE SEQUENCE</scope>
    <source>
        <strain evidence="2">VKM Ac-1401</strain>
    </source>
</reference>
<dbReference type="Proteomes" id="UP001142372">
    <property type="component" value="Unassembled WGS sequence"/>
</dbReference>
<evidence type="ECO:0000256" key="1">
    <source>
        <dbReference type="SAM" id="SignalP"/>
    </source>
</evidence>
<protein>
    <recommendedName>
        <fullName evidence="4">Chitinase</fullName>
    </recommendedName>
</protein>
<proteinExistence type="predicted"/>
<dbReference type="RefSeq" id="WP_271175180.1">
    <property type="nucleotide sequence ID" value="NZ_BAAAJO010000001.1"/>
</dbReference>
<keyword evidence="1" id="KW-0732">Signal</keyword>
<dbReference type="InterPro" id="IPR052750">
    <property type="entry name" value="GH18_Chitinase"/>
</dbReference>
<feature type="chain" id="PRO_5040760230" description="Chitinase" evidence="1">
    <location>
        <begin position="29"/>
        <end position="384"/>
    </location>
</feature>
<keyword evidence="3" id="KW-1185">Reference proteome</keyword>
<dbReference type="CDD" id="cd06543">
    <property type="entry name" value="GH18_PF-ChiA-like"/>
    <property type="match status" value="1"/>
</dbReference>
<evidence type="ECO:0000313" key="2">
    <source>
        <dbReference type="EMBL" id="GLJ74465.1"/>
    </source>
</evidence>